<evidence type="ECO:0000313" key="1">
    <source>
        <dbReference type="EMBL" id="OEJ35182.1"/>
    </source>
</evidence>
<protein>
    <submittedName>
        <fullName evidence="1">Uncharacterized protein</fullName>
    </submittedName>
</protein>
<sequence>MTGRSFYWCRSCRRPLYATSSLAMPAGRDWEIDHQQAGACDNGHLMPLTGTATAPEDLPDAPRVLLVFGS</sequence>
<evidence type="ECO:0000313" key="2">
    <source>
        <dbReference type="Proteomes" id="UP000095705"/>
    </source>
</evidence>
<keyword evidence="2" id="KW-1185">Reference proteome</keyword>
<comment type="caution">
    <text evidence="1">The sequence shown here is derived from an EMBL/GenBank/DDBJ whole genome shotgun (WGS) entry which is preliminary data.</text>
</comment>
<dbReference type="EMBL" id="MEHK01000001">
    <property type="protein sequence ID" value="OEJ35182.1"/>
    <property type="molecule type" value="Genomic_DNA"/>
</dbReference>
<reference evidence="1 2" key="1">
    <citation type="submission" date="2016-08" db="EMBL/GenBank/DDBJ databases">
        <title>The complete genome of Streptomyces subrutilus 10-1-1.</title>
        <authorList>
            <person name="Chen X."/>
        </authorList>
    </citation>
    <scope>NUCLEOTIDE SEQUENCE [LARGE SCALE GENOMIC DNA]</scope>
    <source>
        <strain evidence="1 2">10-1-1</strain>
    </source>
</reference>
<proteinExistence type="predicted"/>
<name>A0A1E5Q0M1_9ACTN</name>
<dbReference type="Proteomes" id="UP000095705">
    <property type="component" value="Unassembled WGS sequence"/>
</dbReference>
<gene>
    <name evidence="1" type="ORF">BGK67_31185</name>
</gene>
<organism evidence="1 2">
    <name type="scientific">Streptomyces subrutilus</name>
    <dbReference type="NCBI Taxonomy" id="36818"/>
    <lineage>
        <taxon>Bacteria</taxon>
        <taxon>Bacillati</taxon>
        <taxon>Actinomycetota</taxon>
        <taxon>Actinomycetes</taxon>
        <taxon>Kitasatosporales</taxon>
        <taxon>Streptomycetaceae</taxon>
        <taxon>Streptomyces</taxon>
    </lineage>
</organism>
<accession>A0A1E5Q0M1</accession>
<dbReference type="AlphaFoldDB" id="A0A1E5Q0M1"/>